<dbReference type="RefSeq" id="WP_013658244.1">
    <property type="nucleotide sequence ID" value="NC_015275.1"/>
</dbReference>
<name>F2JQI2_CELLD</name>
<dbReference type="InterPro" id="IPR046117">
    <property type="entry name" value="DUF6054"/>
</dbReference>
<dbReference type="EMBL" id="CP002582">
    <property type="protein sequence ID" value="ADZ84966.1"/>
    <property type="molecule type" value="Genomic_DNA"/>
</dbReference>
<dbReference type="AlphaFoldDB" id="F2JQI2"/>
<accession>F2JQI2</accession>
<dbReference type="STRING" id="642492.Clole_3274"/>
<evidence type="ECO:0000313" key="1">
    <source>
        <dbReference type="EMBL" id="ADZ84966.1"/>
    </source>
</evidence>
<dbReference type="Proteomes" id="UP000008467">
    <property type="component" value="Chromosome"/>
</dbReference>
<dbReference type="KEGG" id="cle:Clole_3274"/>
<keyword evidence="2" id="KW-1185">Reference proteome</keyword>
<dbReference type="HOGENOM" id="CLU_162600_0_0_9"/>
<protein>
    <submittedName>
        <fullName evidence="1">Uncharacterized protein</fullName>
    </submittedName>
</protein>
<dbReference type="Pfam" id="PF19524">
    <property type="entry name" value="DUF6054"/>
    <property type="match status" value="1"/>
</dbReference>
<sequence length="113" mass="12371">MAQLECQLQGDFNKILDALEKKIMGGSMSATKEGSSDYVLNDIRCAVRVYERYSMLGGNRVSLNITLVGNNESSFLSAITAGGSQAVLFKINTLGEEAFLDCITKVVKQYSKY</sequence>
<dbReference type="eggNOG" id="ENOG5032ST9">
    <property type="taxonomic scope" value="Bacteria"/>
</dbReference>
<organism evidence="1 2">
    <name type="scientific">Cellulosilyticum lentocellum (strain ATCC 49066 / DSM 5427 / NCIMB 11756 / RHM5)</name>
    <name type="common">Clostridium lentocellum</name>
    <dbReference type="NCBI Taxonomy" id="642492"/>
    <lineage>
        <taxon>Bacteria</taxon>
        <taxon>Bacillati</taxon>
        <taxon>Bacillota</taxon>
        <taxon>Clostridia</taxon>
        <taxon>Lachnospirales</taxon>
        <taxon>Cellulosilyticaceae</taxon>
        <taxon>Cellulosilyticum</taxon>
    </lineage>
</organism>
<reference evidence="1 2" key="1">
    <citation type="journal article" date="2011" name="J. Bacteriol.">
        <title>Complete genome sequence of the cellulose-degrading bacterium Cellulosilyticum lentocellum.</title>
        <authorList>
            <consortium name="US DOE Joint Genome Institute"/>
            <person name="Miller D.A."/>
            <person name="Suen G."/>
            <person name="Bruce D."/>
            <person name="Copeland A."/>
            <person name="Cheng J.F."/>
            <person name="Detter C."/>
            <person name="Goodwin L.A."/>
            <person name="Han C.S."/>
            <person name="Hauser L.J."/>
            <person name="Land M.L."/>
            <person name="Lapidus A."/>
            <person name="Lucas S."/>
            <person name="Meincke L."/>
            <person name="Pitluck S."/>
            <person name="Tapia R."/>
            <person name="Teshima H."/>
            <person name="Woyke T."/>
            <person name="Fox B.G."/>
            <person name="Angert E.R."/>
            <person name="Currie C.R."/>
        </authorList>
    </citation>
    <scope>NUCLEOTIDE SEQUENCE [LARGE SCALE GENOMIC DNA]</scope>
    <source>
        <strain evidence="2">ATCC 49066 / DSM 5427 / NCIMB 11756 / RHM5</strain>
    </source>
</reference>
<proteinExistence type="predicted"/>
<evidence type="ECO:0000313" key="2">
    <source>
        <dbReference type="Proteomes" id="UP000008467"/>
    </source>
</evidence>
<gene>
    <name evidence="1" type="ordered locus">Clole_3274</name>
</gene>